<dbReference type="SUPFAM" id="SSF46689">
    <property type="entry name" value="Homeodomain-like"/>
    <property type="match status" value="1"/>
</dbReference>
<dbReference type="STRING" id="408074.SAMN05660909_01758"/>
<dbReference type="GO" id="GO:0043565">
    <property type="term" value="F:sequence-specific DNA binding"/>
    <property type="evidence" value="ECO:0007669"/>
    <property type="project" value="InterPro"/>
</dbReference>
<evidence type="ECO:0000256" key="2">
    <source>
        <dbReference type="ARBA" id="ARBA00023125"/>
    </source>
</evidence>
<dbReference type="GO" id="GO:0003700">
    <property type="term" value="F:DNA-binding transcription factor activity"/>
    <property type="evidence" value="ECO:0007669"/>
    <property type="project" value="InterPro"/>
</dbReference>
<dbReference type="Proteomes" id="UP000199656">
    <property type="component" value="Unassembled WGS sequence"/>
</dbReference>
<keyword evidence="1" id="KW-0805">Transcription regulation</keyword>
<dbReference type="InterPro" id="IPR009057">
    <property type="entry name" value="Homeodomain-like_sf"/>
</dbReference>
<keyword evidence="6" id="KW-1185">Reference proteome</keyword>
<evidence type="ECO:0000256" key="3">
    <source>
        <dbReference type="ARBA" id="ARBA00023163"/>
    </source>
</evidence>
<evidence type="ECO:0000313" key="6">
    <source>
        <dbReference type="Proteomes" id="UP000199656"/>
    </source>
</evidence>
<dbReference type="Pfam" id="PF12833">
    <property type="entry name" value="HTH_18"/>
    <property type="match status" value="1"/>
</dbReference>
<dbReference type="InterPro" id="IPR018060">
    <property type="entry name" value="HTH_AraC"/>
</dbReference>
<dbReference type="AlphaFoldDB" id="A0A1H4ATD3"/>
<feature type="domain" description="HTH araC/xylS-type" evidence="4">
    <location>
        <begin position="195"/>
        <end position="304"/>
    </location>
</feature>
<dbReference type="RefSeq" id="WP_089760703.1">
    <property type="nucleotide sequence ID" value="NZ_BKAT01000009.1"/>
</dbReference>
<dbReference type="SMART" id="SM00342">
    <property type="entry name" value="HTH_ARAC"/>
    <property type="match status" value="1"/>
</dbReference>
<gene>
    <name evidence="5" type="ORF">SAMN05660909_01758</name>
</gene>
<dbReference type="EMBL" id="FNRL01000006">
    <property type="protein sequence ID" value="SEA39149.1"/>
    <property type="molecule type" value="Genomic_DNA"/>
</dbReference>
<sequence length="304" mass="35005">MEVRSVDAFYEENKLHSLLPPNISREIGHFNIFNAAEIYKRIKESGWYMPYNRRAYYKISLVRGQNRAEYADKVIEIEKQALVFATPKIPYHWVPANYDQAGYFCIFSADFMAKSKSGVSIDELPIFSPSGFPIFQLTDEEAANIEQIFRKMESEIASDYLYKYDLLRNYVLELIHTGQKLLPGTISANKSNGINRVASLFNELLERQFPIESTMQKIELRTANDYAKQLSVHVNYLNRAVKTATGKTTSTIIAGRISQEAKVLLKQTNWNISEIAYCLGFDEVSHFSNFFRKQNGISPLQFRN</sequence>
<accession>A0A1H4ATD3</accession>
<keyword evidence="2 5" id="KW-0238">DNA-binding</keyword>
<dbReference type="PANTHER" id="PTHR43280:SF32">
    <property type="entry name" value="TRANSCRIPTIONAL REGULATORY PROTEIN"/>
    <property type="match status" value="1"/>
</dbReference>
<evidence type="ECO:0000256" key="1">
    <source>
        <dbReference type="ARBA" id="ARBA00023015"/>
    </source>
</evidence>
<evidence type="ECO:0000313" key="5">
    <source>
        <dbReference type="EMBL" id="SEA39149.1"/>
    </source>
</evidence>
<dbReference type="OrthoDB" id="629929at2"/>
<keyword evidence="3" id="KW-0804">Transcription</keyword>
<dbReference type="SUPFAM" id="SSF51215">
    <property type="entry name" value="Regulatory protein AraC"/>
    <property type="match status" value="1"/>
</dbReference>
<evidence type="ECO:0000259" key="4">
    <source>
        <dbReference type="PROSITE" id="PS01124"/>
    </source>
</evidence>
<dbReference type="InterPro" id="IPR020449">
    <property type="entry name" value="Tscrpt_reg_AraC-type_HTH"/>
</dbReference>
<protein>
    <submittedName>
        <fullName evidence="5">AraC-type DNA-binding protein</fullName>
    </submittedName>
</protein>
<proteinExistence type="predicted"/>
<dbReference type="Gene3D" id="1.10.10.60">
    <property type="entry name" value="Homeodomain-like"/>
    <property type="match status" value="1"/>
</dbReference>
<dbReference type="PRINTS" id="PR00032">
    <property type="entry name" value="HTHARAC"/>
</dbReference>
<organism evidence="5 6">
    <name type="scientific">Chitinophaga terrae</name>
    <name type="common">ex Kim and Jung 2007</name>
    <dbReference type="NCBI Taxonomy" id="408074"/>
    <lineage>
        <taxon>Bacteria</taxon>
        <taxon>Pseudomonadati</taxon>
        <taxon>Bacteroidota</taxon>
        <taxon>Chitinophagia</taxon>
        <taxon>Chitinophagales</taxon>
        <taxon>Chitinophagaceae</taxon>
        <taxon>Chitinophaga</taxon>
    </lineage>
</organism>
<dbReference type="PROSITE" id="PS01124">
    <property type="entry name" value="HTH_ARAC_FAMILY_2"/>
    <property type="match status" value="1"/>
</dbReference>
<dbReference type="PANTHER" id="PTHR43280">
    <property type="entry name" value="ARAC-FAMILY TRANSCRIPTIONAL REGULATOR"/>
    <property type="match status" value="1"/>
</dbReference>
<dbReference type="InterPro" id="IPR037923">
    <property type="entry name" value="HTH-like"/>
</dbReference>
<name>A0A1H4ATD3_9BACT</name>
<reference evidence="6" key="1">
    <citation type="submission" date="2016-10" db="EMBL/GenBank/DDBJ databases">
        <authorList>
            <person name="Varghese N."/>
            <person name="Submissions S."/>
        </authorList>
    </citation>
    <scope>NUCLEOTIDE SEQUENCE [LARGE SCALE GENOMIC DNA]</scope>
    <source>
        <strain evidence="6">DSM 23920</strain>
    </source>
</reference>